<dbReference type="EMBL" id="FOZZ01000011">
    <property type="protein sequence ID" value="SFT08466.1"/>
    <property type="molecule type" value="Genomic_DNA"/>
</dbReference>
<dbReference type="OrthoDB" id="663842at2"/>
<evidence type="ECO:0000313" key="1">
    <source>
        <dbReference type="EMBL" id="SFT08466.1"/>
    </source>
</evidence>
<evidence type="ECO:0000313" key="2">
    <source>
        <dbReference type="Proteomes" id="UP000198785"/>
    </source>
</evidence>
<gene>
    <name evidence="1" type="ORF">SAMN05660206_11157</name>
</gene>
<dbReference type="RefSeq" id="WP_093366904.1">
    <property type="nucleotide sequence ID" value="NZ_FOZZ01000011.1"/>
</dbReference>
<reference evidence="1 2" key="1">
    <citation type="submission" date="2016-10" db="EMBL/GenBank/DDBJ databases">
        <authorList>
            <person name="de Groot N.N."/>
        </authorList>
    </citation>
    <scope>NUCLEOTIDE SEQUENCE [LARGE SCALE GENOMIC DNA]</scope>
    <source>
        <strain evidence="1 2">DSM 22789</strain>
    </source>
</reference>
<dbReference type="Proteomes" id="UP000198785">
    <property type="component" value="Unassembled WGS sequence"/>
</dbReference>
<name>A0A1I6V4D9_9SPHI</name>
<proteinExistence type="predicted"/>
<sequence>MTKTFILLMSVLYLFVISEMRADILDDVRKNYDKMASNEELCKSAIANLKGTKNNSSTHLGYLGGLQTIWANHVFSTMSKLNTFKEGKKNIEEAIKKEPDNVKLRFIRLSVQKNAPSFLGYKSNITEDIQFIKNNRSQIKSPVLNRHIESLLKE</sequence>
<dbReference type="STRING" id="683125.SAMN05660206_11157"/>
<protein>
    <submittedName>
        <fullName evidence="1">Uncharacterized protein</fullName>
    </submittedName>
</protein>
<accession>A0A1I6V4D9</accession>
<dbReference type="AlphaFoldDB" id="A0A1I6V4D9"/>
<organism evidence="1 2">
    <name type="scientific">Sphingobacterium wenxiniae</name>
    <dbReference type="NCBI Taxonomy" id="683125"/>
    <lineage>
        <taxon>Bacteria</taxon>
        <taxon>Pseudomonadati</taxon>
        <taxon>Bacteroidota</taxon>
        <taxon>Sphingobacteriia</taxon>
        <taxon>Sphingobacteriales</taxon>
        <taxon>Sphingobacteriaceae</taxon>
        <taxon>Sphingobacterium</taxon>
    </lineage>
</organism>
<keyword evidence="2" id="KW-1185">Reference proteome</keyword>